<gene>
    <name evidence="2" type="ORF">CDAR_277841</name>
</gene>
<sequence>MTDSNSRRSWTTNELKERSVGRIHDTGQQHETTQEEESFDKHIYRLYDRLREPSDNSAQASLDDFTIAPWKVFSGNFCNRPYDDNDAGSMSCRVG</sequence>
<evidence type="ECO:0000313" key="2">
    <source>
        <dbReference type="EMBL" id="GIY20073.1"/>
    </source>
</evidence>
<proteinExistence type="predicted"/>
<organism evidence="2 3">
    <name type="scientific">Caerostris darwini</name>
    <dbReference type="NCBI Taxonomy" id="1538125"/>
    <lineage>
        <taxon>Eukaryota</taxon>
        <taxon>Metazoa</taxon>
        <taxon>Ecdysozoa</taxon>
        <taxon>Arthropoda</taxon>
        <taxon>Chelicerata</taxon>
        <taxon>Arachnida</taxon>
        <taxon>Araneae</taxon>
        <taxon>Araneomorphae</taxon>
        <taxon>Entelegynae</taxon>
        <taxon>Araneoidea</taxon>
        <taxon>Araneidae</taxon>
        <taxon>Caerostris</taxon>
    </lineage>
</organism>
<evidence type="ECO:0000313" key="3">
    <source>
        <dbReference type="Proteomes" id="UP001054837"/>
    </source>
</evidence>
<feature type="region of interest" description="Disordered" evidence="1">
    <location>
        <begin position="1"/>
        <end position="38"/>
    </location>
</feature>
<comment type="caution">
    <text evidence="2">The sequence shown here is derived from an EMBL/GenBank/DDBJ whole genome shotgun (WGS) entry which is preliminary data.</text>
</comment>
<dbReference type="Proteomes" id="UP001054837">
    <property type="component" value="Unassembled WGS sequence"/>
</dbReference>
<feature type="compositionally biased region" description="Basic and acidic residues" evidence="1">
    <location>
        <begin position="14"/>
        <end position="28"/>
    </location>
</feature>
<dbReference type="EMBL" id="BPLQ01006095">
    <property type="protein sequence ID" value="GIY20073.1"/>
    <property type="molecule type" value="Genomic_DNA"/>
</dbReference>
<dbReference type="AlphaFoldDB" id="A0AAV4RJ89"/>
<reference evidence="2 3" key="1">
    <citation type="submission" date="2021-06" db="EMBL/GenBank/DDBJ databases">
        <title>Caerostris darwini draft genome.</title>
        <authorList>
            <person name="Kono N."/>
            <person name="Arakawa K."/>
        </authorList>
    </citation>
    <scope>NUCLEOTIDE SEQUENCE [LARGE SCALE GENOMIC DNA]</scope>
</reference>
<protein>
    <submittedName>
        <fullName evidence="2">Uncharacterized protein</fullName>
    </submittedName>
</protein>
<accession>A0AAV4RJ89</accession>
<name>A0AAV4RJ89_9ARAC</name>
<evidence type="ECO:0000256" key="1">
    <source>
        <dbReference type="SAM" id="MobiDB-lite"/>
    </source>
</evidence>
<feature type="compositionally biased region" description="Polar residues" evidence="1">
    <location>
        <begin position="1"/>
        <end position="13"/>
    </location>
</feature>
<keyword evidence="3" id="KW-1185">Reference proteome</keyword>